<dbReference type="PANTHER" id="PTHR37168">
    <property type="entry name" value="CRISPR-ASSOCIATED EXONUCLEASE CAS4"/>
    <property type="match status" value="1"/>
</dbReference>
<evidence type="ECO:0000259" key="10">
    <source>
        <dbReference type="Pfam" id="PF01930"/>
    </source>
</evidence>
<evidence type="ECO:0000256" key="5">
    <source>
        <dbReference type="ARBA" id="ARBA00023004"/>
    </source>
</evidence>
<evidence type="ECO:0000256" key="9">
    <source>
        <dbReference type="RuleBase" id="RU365022"/>
    </source>
</evidence>
<accession>A0AAU9DLR3</accession>
<keyword evidence="3 9" id="KW-0378">Hydrolase</keyword>
<keyword evidence="4 9" id="KW-0269">Exonuclease</keyword>
<evidence type="ECO:0000256" key="3">
    <source>
        <dbReference type="ARBA" id="ARBA00022801"/>
    </source>
</evidence>
<comment type="function">
    <text evidence="9">CRISPR (clustered regularly interspaced short palindromic repeat) is an adaptive immune system that provides protection against mobile genetic elements (viruses, transposable elements and conjugative plasmids). CRISPR clusters contain sequences complementary to antecedent mobile elements and target invading nucleic acids. CRISPR clusters are transcribed and processed into CRISPR RNA (crRNA).</text>
</comment>
<sequence length="167" mass="20176">MQQENIKITGVMFYYYFVCKRKLWYFSKNISMENNSENVSIGKSIDENSYKKEKKHIMIDNTINIDFIEGYKVIHEIKKSKAIEEAGHWQIRYYQYYLKKNGVDNMDGIIDYPLLRKREKIVLTEKDEEKIENILIEIKDIIKRKEIPKKIDSKICKKCAYYELCYI</sequence>
<dbReference type="GO" id="GO:0046872">
    <property type="term" value="F:metal ion binding"/>
    <property type="evidence" value="ECO:0007669"/>
    <property type="project" value="UniProtKB-KW"/>
</dbReference>
<keyword evidence="8 9" id="KW-0464">Manganese</keyword>
<keyword evidence="5 9" id="KW-0408">Iron</keyword>
<keyword evidence="1 9" id="KW-0540">Nuclease</keyword>
<keyword evidence="2 9" id="KW-0479">Metal-binding</keyword>
<dbReference type="AlphaFoldDB" id="A0AAU9DLR3"/>
<dbReference type="EC" id="3.1.12.1" evidence="9"/>
<comment type="similarity">
    <text evidence="9">Belongs to the CRISPR-associated exonuclease Cas4 family.</text>
</comment>
<name>A0AAU9DLR3_9FUSO</name>
<evidence type="ECO:0000256" key="1">
    <source>
        <dbReference type="ARBA" id="ARBA00022722"/>
    </source>
</evidence>
<evidence type="ECO:0000256" key="8">
    <source>
        <dbReference type="ARBA" id="ARBA00023211"/>
    </source>
</evidence>
<evidence type="ECO:0000313" key="11">
    <source>
        <dbReference type="EMBL" id="BDU50907.1"/>
    </source>
</evidence>
<dbReference type="Proteomes" id="UP001321582">
    <property type="component" value="Chromosome"/>
</dbReference>
<feature type="domain" description="DUF83" evidence="10">
    <location>
        <begin position="9"/>
        <end position="167"/>
    </location>
</feature>
<dbReference type="InterPro" id="IPR022765">
    <property type="entry name" value="Dna2/Cas4_DUF83"/>
</dbReference>
<dbReference type="GO" id="GO:0004527">
    <property type="term" value="F:exonuclease activity"/>
    <property type="evidence" value="ECO:0007669"/>
    <property type="project" value="UniProtKB-KW"/>
</dbReference>
<keyword evidence="7 9" id="KW-0051">Antiviral defense</keyword>
<protein>
    <recommendedName>
        <fullName evidence="9">CRISPR-associated exonuclease Cas4</fullName>
        <ecNumber evidence="9">3.1.12.1</ecNumber>
    </recommendedName>
</protein>
<dbReference type="InterPro" id="IPR011604">
    <property type="entry name" value="PDDEXK-like_dom_sf"/>
</dbReference>
<evidence type="ECO:0000256" key="2">
    <source>
        <dbReference type="ARBA" id="ARBA00022723"/>
    </source>
</evidence>
<keyword evidence="12" id="KW-1185">Reference proteome</keyword>
<dbReference type="Gene3D" id="3.90.320.10">
    <property type="match status" value="1"/>
</dbReference>
<evidence type="ECO:0000256" key="4">
    <source>
        <dbReference type="ARBA" id="ARBA00022839"/>
    </source>
</evidence>
<dbReference type="RefSeq" id="WP_307903755.1">
    <property type="nucleotide sequence ID" value="NZ_AP027059.1"/>
</dbReference>
<dbReference type="InterPro" id="IPR013343">
    <property type="entry name" value="CRISPR-assoc_prot_Cas4"/>
</dbReference>
<dbReference type="KEGG" id="haby:HLVA_14760"/>
<dbReference type="GO" id="GO:0051536">
    <property type="term" value="F:iron-sulfur cluster binding"/>
    <property type="evidence" value="ECO:0007669"/>
    <property type="project" value="UniProtKB-KW"/>
</dbReference>
<dbReference type="EMBL" id="AP027059">
    <property type="protein sequence ID" value="BDU50907.1"/>
    <property type="molecule type" value="Genomic_DNA"/>
</dbReference>
<proteinExistence type="inferred from homology"/>
<dbReference type="Pfam" id="PF01930">
    <property type="entry name" value="Cas_Cas4"/>
    <property type="match status" value="1"/>
</dbReference>
<dbReference type="PANTHER" id="PTHR37168:SF1">
    <property type="entry name" value="CRISPR-ASSOCIATED EXONUCLEASE CAS4"/>
    <property type="match status" value="1"/>
</dbReference>
<evidence type="ECO:0000313" key="12">
    <source>
        <dbReference type="Proteomes" id="UP001321582"/>
    </source>
</evidence>
<organism evidence="11 12">
    <name type="scientific">Haliovirga abyssi</name>
    <dbReference type="NCBI Taxonomy" id="2996794"/>
    <lineage>
        <taxon>Bacteria</taxon>
        <taxon>Fusobacteriati</taxon>
        <taxon>Fusobacteriota</taxon>
        <taxon>Fusobacteriia</taxon>
        <taxon>Fusobacteriales</taxon>
        <taxon>Haliovirgaceae</taxon>
        <taxon>Haliovirga</taxon>
    </lineage>
</organism>
<keyword evidence="6 9" id="KW-0411">Iron-sulfur</keyword>
<dbReference type="NCBIfam" id="TIGR00372">
    <property type="entry name" value="cas4"/>
    <property type="match status" value="1"/>
</dbReference>
<gene>
    <name evidence="11" type="ORF">HLVA_14760</name>
</gene>
<comment type="cofactor">
    <cofactor evidence="9">
        <name>Mg(2+)</name>
        <dbReference type="ChEBI" id="CHEBI:18420"/>
    </cofactor>
    <cofactor evidence="9">
        <name>Mn(2+)</name>
        <dbReference type="ChEBI" id="CHEBI:29035"/>
    </cofactor>
    <text evidence="9">Mg(2+) or Mn(2+) required for ssDNA cleavage activity.</text>
</comment>
<evidence type="ECO:0000256" key="7">
    <source>
        <dbReference type="ARBA" id="ARBA00023118"/>
    </source>
</evidence>
<reference evidence="11 12" key="1">
    <citation type="submission" date="2022-11" db="EMBL/GenBank/DDBJ databases">
        <title>Haliovirga abyssi gen. nov., sp. nov., a mesophilic fermentative bacterium isolated from the Iheya North hydrothermal field and the proposal of Haliovirgaceae fam. nov.</title>
        <authorList>
            <person name="Miyazaki U."/>
            <person name="Tame A."/>
            <person name="Miyazaki J."/>
            <person name="Takai K."/>
            <person name="Sawayama S."/>
            <person name="Kitajima M."/>
            <person name="Okamoto A."/>
            <person name="Nakagawa S."/>
        </authorList>
    </citation>
    <scope>NUCLEOTIDE SEQUENCE [LARGE SCALE GENOMIC DNA]</scope>
    <source>
        <strain evidence="11 12">IC12</strain>
    </source>
</reference>
<dbReference type="GO" id="GO:0051607">
    <property type="term" value="P:defense response to virus"/>
    <property type="evidence" value="ECO:0007669"/>
    <property type="project" value="UniProtKB-KW"/>
</dbReference>
<comment type="cofactor">
    <cofactor evidence="9">
        <name>iron-sulfur cluster</name>
        <dbReference type="ChEBI" id="CHEBI:30408"/>
    </cofactor>
</comment>
<evidence type="ECO:0000256" key="6">
    <source>
        <dbReference type="ARBA" id="ARBA00023014"/>
    </source>
</evidence>